<evidence type="ECO:0000256" key="3">
    <source>
        <dbReference type="ARBA" id="ARBA00022692"/>
    </source>
</evidence>
<feature type="transmembrane region" description="Helical" evidence="10">
    <location>
        <begin position="80"/>
        <end position="98"/>
    </location>
</feature>
<dbReference type="AlphaFoldDB" id="A0A7S4A7D3"/>
<keyword evidence="14" id="KW-1185">Reference proteome</keyword>
<feature type="transmembrane region" description="Helical" evidence="10">
    <location>
        <begin position="110"/>
        <end position="135"/>
    </location>
</feature>
<dbReference type="GO" id="GO:0005886">
    <property type="term" value="C:plasma membrane"/>
    <property type="evidence" value="ECO:0007669"/>
    <property type="project" value="TreeGrafter"/>
</dbReference>
<evidence type="ECO:0000256" key="8">
    <source>
        <dbReference type="ARBA" id="ARBA00023303"/>
    </source>
</evidence>
<reference evidence="13" key="2">
    <citation type="submission" date="2021-11" db="EMBL/GenBank/DDBJ databases">
        <authorList>
            <consortium name="Genoscope - CEA"/>
            <person name="William W."/>
        </authorList>
    </citation>
    <scope>NUCLEOTIDE SEQUENCE</scope>
</reference>
<feature type="domain" description="EF-hand" evidence="11">
    <location>
        <begin position="314"/>
        <end position="347"/>
    </location>
</feature>
<dbReference type="GO" id="GO:0005509">
    <property type="term" value="F:calcium ion binding"/>
    <property type="evidence" value="ECO:0007669"/>
    <property type="project" value="InterPro"/>
</dbReference>
<proteinExistence type="predicted"/>
<dbReference type="SUPFAM" id="SSF81324">
    <property type="entry name" value="Voltage-gated potassium channels"/>
    <property type="match status" value="2"/>
</dbReference>
<dbReference type="GO" id="GO:0030322">
    <property type="term" value="P:stabilization of membrane potential"/>
    <property type="evidence" value="ECO:0007669"/>
    <property type="project" value="TreeGrafter"/>
</dbReference>
<sequence length="347" mass="37763">MFARRPERNALLDNAQPPADPPTPTRPQLNHFHSISISDLDASDRSPQCYAALLVLAYFVLGVLYYSYLAAPEKFTLIDALYFTVVTITTVGYGDVNGDYKLVDTSQDKLFTALFVLLGVGIIGAAVGVVLSAILDREDELAERLSRQQTTETVRRRPSLLGKKALSPAQAKCVVSAAQLVLVLLGGTLIFERLEHVSLLTAFYWCCVSVTTVGYGDVAPETFAGKAFACVFLLVGTVLMAKSLGDIAGLPLEARRKRLEKKVLEQYGDHLDGEEFAEILRYAHSQGLCDSATSCSKTEFVLSMLLKLDKIDKDDIRPCVQAFDHLDSDHSGRLDAGDVLAAADAVV</sequence>
<dbReference type="InterPro" id="IPR011992">
    <property type="entry name" value="EF-hand-dom_pair"/>
</dbReference>
<feature type="non-terminal residue" evidence="12">
    <location>
        <position position="347"/>
    </location>
</feature>
<evidence type="ECO:0000313" key="14">
    <source>
        <dbReference type="Proteomes" id="UP000789595"/>
    </source>
</evidence>
<reference evidence="12" key="1">
    <citation type="submission" date="2021-01" db="EMBL/GenBank/DDBJ databases">
        <authorList>
            <person name="Corre E."/>
            <person name="Pelletier E."/>
            <person name="Niang G."/>
            <person name="Scheremetjew M."/>
            <person name="Finn R."/>
            <person name="Kale V."/>
            <person name="Holt S."/>
            <person name="Cochrane G."/>
            <person name="Meng A."/>
            <person name="Brown T."/>
            <person name="Cohen L."/>
        </authorList>
    </citation>
    <scope>NUCLEOTIDE SEQUENCE</scope>
    <source>
        <strain evidence="12">CCMP1756</strain>
    </source>
</reference>
<evidence type="ECO:0000256" key="2">
    <source>
        <dbReference type="ARBA" id="ARBA00022448"/>
    </source>
</evidence>
<dbReference type="GO" id="GO:0005737">
    <property type="term" value="C:cytoplasm"/>
    <property type="evidence" value="ECO:0007669"/>
    <property type="project" value="UniProtKB-ARBA"/>
</dbReference>
<evidence type="ECO:0000256" key="1">
    <source>
        <dbReference type="ARBA" id="ARBA00004141"/>
    </source>
</evidence>
<dbReference type="PANTHER" id="PTHR11003">
    <property type="entry name" value="POTASSIUM CHANNEL, SUBFAMILY K"/>
    <property type="match status" value="1"/>
</dbReference>
<dbReference type="PROSITE" id="PS50222">
    <property type="entry name" value="EF_HAND_2"/>
    <property type="match status" value="1"/>
</dbReference>
<accession>A0A7S4A7D3</accession>
<keyword evidence="3 10" id="KW-0812">Transmembrane</keyword>
<evidence type="ECO:0000256" key="6">
    <source>
        <dbReference type="ARBA" id="ARBA00023065"/>
    </source>
</evidence>
<evidence type="ECO:0000256" key="10">
    <source>
        <dbReference type="SAM" id="Phobius"/>
    </source>
</evidence>
<evidence type="ECO:0000313" key="12">
    <source>
        <dbReference type="EMBL" id="CAE0705915.1"/>
    </source>
</evidence>
<evidence type="ECO:0000313" key="13">
    <source>
        <dbReference type="EMBL" id="CAH0364190.1"/>
    </source>
</evidence>
<dbReference type="Gene3D" id="1.10.287.70">
    <property type="match status" value="2"/>
</dbReference>
<feature type="transmembrane region" description="Helical" evidence="10">
    <location>
        <begin position="227"/>
        <end position="252"/>
    </location>
</feature>
<keyword evidence="8" id="KW-0407">Ion channel</keyword>
<keyword evidence="2" id="KW-0813">Transport</keyword>
<dbReference type="InterPro" id="IPR018247">
    <property type="entry name" value="EF_Hand_1_Ca_BS"/>
</dbReference>
<dbReference type="InterPro" id="IPR003280">
    <property type="entry name" value="2pore_dom_K_chnl"/>
</dbReference>
<dbReference type="PROSITE" id="PS00018">
    <property type="entry name" value="EF_HAND_1"/>
    <property type="match status" value="1"/>
</dbReference>
<evidence type="ECO:0000256" key="5">
    <source>
        <dbReference type="ARBA" id="ARBA00022989"/>
    </source>
</evidence>
<dbReference type="InterPro" id="IPR002048">
    <property type="entry name" value="EF_hand_dom"/>
</dbReference>
<dbReference type="PANTHER" id="PTHR11003:SF291">
    <property type="entry name" value="IP11374P"/>
    <property type="match status" value="1"/>
</dbReference>
<keyword evidence="6" id="KW-0406">Ion transport</keyword>
<dbReference type="SUPFAM" id="SSF47473">
    <property type="entry name" value="EF-hand"/>
    <property type="match status" value="1"/>
</dbReference>
<feature type="region of interest" description="Disordered" evidence="9">
    <location>
        <begin position="1"/>
        <end position="28"/>
    </location>
</feature>
<dbReference type="Proteomes" id="UP000789595">
    <property type="component" value="Unassembled WGS sequence"/>
</dbReference>
<organism evidence="12">
    <name type="scientific">Pelagomonas calceolata</name>
    <dbReference type="NCBI Taxonomy" id="35677"/>
    <lineage>
        <taxon>Eukaryota</taxon>
        <taxon>Sar</taxon>
        <taxon>Stramenopiles</taxon>
        <taxon>Ochrophyta</taxon>
        <taxon>Pelagophyceae</taxon>
        <taxon>Pelagomonadales</taxon>
        <taxon>Pelagomonadaceae</taxon>
        <taxon>Pelagomonas</taxon>
    </lineage>
</organism>
<keyword evidence="7 10" id="KW-0472">Membrane</keyword>
<evidence type="ECO:0000256" key="4">
    <source>
        <dbReference type="ARBA" id="ARBA00022837"/>
    </source>
</evidence>
<feature type="transmembrane region" description="Helical" evidence="10">
    <location>
        <begin position="197"/>
        <end position="215"/>
    </location>
</feature>
<feature type="transmembrane region" description="Helical" evidence="10">
    <location>
        <begin position="49"/>
        <end position="68"/>
    </location>
</feature>
<dbReference type="OrthoDB" id="415460at2759"/>
<dbReference type="GO" id="GO:0022841">
    <property type="term" value="F:potassium ion leak channel activity"/>
    <property type="evidence" value="ECO:0007669"/>
    <property type="project" value="TreeGrafter"/>
</dbReference>
<keyword evidence="4" id="KW-0106">Calcium</keyword>
<dbReference type="GO" id="GO:0015271">
    <property type="term" value="F:outward rectifier potassium channel activity"/>
    <property type="evidence" value="ECO:0007669"/>
    <property type="project" value="TreeGrafter"/>
</dbReference>
<evidence type="ECO:0000259" key="11">
    <source>
        <dbReference type="PROSITE" id="PS50222"/>
    </source>
</evidence>
<dbReference type="EMBL" id="HBIW01024762">
    <property type="protein sequence ID" value="CAE0705915.1"/>
    <property type="molecule type" value="Transcribed_RNA"/>
</dbReference>
<gene>
    <name evidence="12" type="ORF">PCAL00307_LOCUS21365</name>
    <name evidence="13" type="ORF">PECAL_1P05430</name>
</gene>
<dbReference type="EMBL" id="CAKKNE010000001">
    <property type="protein sequence ID" value="CAH0364190.1"/>
    <property type="molecule type" value="Genomic_DNA"/>
</dbReference>
<name>A0A7S4A7D3_9STRA</name>
<feature type="compositionally biased region" description="Basic and acidic residues" evidence="9">
    <location>
        <begin position="1"/>
        <end position="10"/>
    </location>
</feature>
<evidence type="ECO:0000256" key="7">
    <source>
        <dbReference type="ARBA" id="ARBA00023136"/>
    </source>
</evidence>
<keyword evidence="5 10" id="KW-1133">Transmembrane helix</keyword>
<evidence type="ECO:0000256" key="9">
    <source>
        <dbReference type="SAM" id="MobiDB-lite"/>
    </source>
</evidence>
<dbReference type="InterPro" id="IPR013099">
    <property type="entry name" value="K_chnl_dom"/>
</dbReference>
<dbReference type="Pfam" id="PF07885">
    <property type="entry name" value="Ion_trans_2"/>
    <property type="match status" value="2"/>
</dbReference>
<protein>
    <recommendedName>
        <fullName evidence="11">EF-hand domain-containing protein</fullName>
    </recommendedName>
</protein>
<comment type="subcellular location">
    <subcellularLocation>
        <location evidence="1">Membrane</location>
        <topology evidence="1">Multi-pass membrane protein</topology>
    </subcellularLocation>
</comment>
<feature type="transmembrane region" description="Helical" evidence="10">
    <location>
        <begin position="169"/>
        <end position="190"/>
    </location>
</feature>